<accession>A0A6J5R7E2</accession>
<organism evidence="2">
    <name type="scientific">uncultured Caudovirales phage</name>
    <dbReference type="NCBI Taxonomy" id="2100421"/>
    <lineage>
        <taxon>Viruses</taxon>
        <taxon>Duplodnaviria</taxon>
        <taxon>Heunggongvirae</taxon>
        <taxon>Uroviricota</taxon>
        <taxon>Caudoviricetes</taxon>
        <taxon>Peduoviridae</taxon>
        <taxon>Maltschvirus</taxon>
        <taxon>Maltschvirus maltsch</taxon>
    </lineage>
</organism>
<reference evidence="2" key="1">
    <citation type="submission" date="2020-05" db="EMBL/GenBank/DDBJ databases">
        <authorList>
            <person name="Chiriac C."/>
            <person name="Salcher M."/>
            <person name="Ghai R."/>
            <person name="Kavagutti S V."/>
        </authorList>
    </citation>
    <scope>NUCLEOTIDE SEQUENCE</scope>
</reference>
<name>A0A6J5R7E2_9CAUD</name>
<proteinExistence type="predicted"/>
<keyword evidence="1" id="KW-0175">Coiled coil</keyword>
<evidence type="ECO:0000313" key="2">
    <source>
        <dbReference type="EMBL" id="CAB4190526.1"/>
    </source>
</evidence>
<sequence length="118" mass="12901">MGGKPKIDGGMTYKEQQAMLKENREYEEAQTLKREEKLAAAELQRKKDEADNLANLKLAESQKIQELNSAEDIIAAEQVAVAKAKTTDSSGGTTLGNQFYNSLLGNSALNASKQTRPK</sequence>
<protein>
    <submittedName>
        <fullName evidence="2">Uncharacterized protein</fullName>
    </submittedName>
</protein>
<dbReference type="EMBL" id="LR797151">
    <property type="protein sequence ID" value="CAB4190526.1"/>
    <property type="molecule type" value="Genomic_DNA"/>
</dbReference>
<gene>
    <name evidence="2" type="ORF">UFOVP1192_69</name>
</gene>
<evidence type="ECO:0000256" key="1">
    <source>
        <dbReference type="SAM" id="Coils"/>
    </source>
</evidence>
<feature type="coiled-coil region" evidence="1">
    <location>
        <begin position="26"/>
        <end position="60"/>
    </location>
</feature>